<keyword evidence="3" id="KW-0560">Oxidoreductase</keyword>
<dbReference type="InterPro" id="IPR036291">
    <property type="entry name" value="NAD(P)-bd_dom_sf"/>
</dbReference>
<evidence type="ECO:0008006" key="5">
    <source>
        <dbReference type="Google" id="ProtNLM"/>
    </source>
</evidence>
<accession>X1HRV9</accession>
<dbReference type="EMBL" id="BARU01025064">
    <property type="protein sequence ID" value="GAH56564.1"/>
    <property type="molecule type" value="Genomic_DNA"/>
</dbReference>
<feature type="non-terminal residue" evidence="4">
    <location>
        <position position="1"/>
    </location>
</feature>
<name>X1HRV9_9ZZZZ</name>
<dbReference type="SUPFAM" id="SSF51735">
    <property type="entry name" value="NAD(P)-binding Rossmann-fold domains"/>
    <property type="match status" value="1"/>
</dbReference>
<dbReference type="GO" id="GO:0016491">
    <property type="term" value="F:oxidoreductase activity"/>
    <property type="evidence" value="ECO:0007669"/>
    <property type="project" value="UniProtKB-KW"/>
</dbReference>
<comment type="caution">
    <text evidence="4">The sequence shown here is derived from an EMBL/GenBank/DDBJ whole genome shotgun (WGS) entry which is preliminary data.</text>
</comment>
<dbReference type="AlphaFoldDB" id="X1HRV9"/>
<evidence type="ECO:0000256" key="1">
    <source>
        <dbReference type="ARBA" id="ARBA00006484"/>
    </source>
</evidence>
<reference evidence="4" key="1">
    <citation type="journal article" date="2014" name="Front. Microbiol.">
        <title>High frequency of phylogenetically diverse reductive dehalogenase-homologous genes in deep subseafloor sedimentary metagenomes.</title>
        <authorList>
            <person name="Kawai M."/>
            <person name="Futagami T."/>
            <person name="Toyoda A."/>
            <person name="Takaki Y."/>
            <person name="Nishi S."/>
            <person name="Hori S."/>
            <person name="Arai W."/>
            <person name="Tsubouchi T."/>
            <person name="Morono Y."/>
            <person name="Uchiyama I."/>
            <person name="Ito T."/>
            <person name="Fujiyama A."/>
            <person name="Inagaki F."/>
            <person name="Takami H."/>
        </authorList>
    </citation>
    <scope>NUCLEOTIDE SEQUENCE</scope>
    <source>
        <strain evidence="4">Expedition CK06-06</strain>
    </source>
</reference>
<dbReference type="InterPro" id="IPR002347">
    <property type="entry name" value="SDR_fam"/>
</dbReference>
<keyword evidence="2" id="KW-0521">NADP</keyword>
<dbReference type="PANTHER" id="PTHR43391:SF14">
    <property type="entry name" value="DEHYDROGENASE_REDUCTASE SDR FAMILY PROTEIN 7-LIKE"/>
    <property type="match status" value="1"/>
</dbReference>
<dbReference type="PRINTS" id="PR00081">
    <property type="entry name" value="GDHRDH"/>
</dbReference>
<dbReference type="Gene3D" id="3.40.50.720">
    <property type="entry name" value="NAD(P)-binding Rossmann-like Domain"/>
    <property type="match status" value="1"/>
</dbReference>
<dbReference type="PANTHER" id="PTHR43391">
    <property type="entry name" value="RETINOL DEHYDROGENASE-RELATED"/>
    <property type="match status" value="1"/>
</dbReference>
<evidence type="ECO:0000256" key="3">
    <source>
        <dbReference type="ARBA" id="ARBA00023002"/>
    </source>
</evidence>
<comment type="similarity">
    <text evidence="1">Belongs to the short-chain dehydrogenases/reductases (SDR) family.</text>
</comment>
<organism evidence="4">
    <name type="scientific">marine sediment metagenome</name>
    <dbReference type="NCBI Taxonomy" id="412755"/>
    <lineage>
        <taxon>unclassified sequences</taxon>
        <taxon>metagenomes</taxon>
        <taxon>ecological metagenomes</taxon>
    </lineage>
</organism>
<evidence type="ECO:0000313" key="4">
    <source>
        <dbReference type="EMBL" id="GAH56564.1"/>
    </source>
</evidence>
<dbReference type="InterPro" id="IPR020904">
    <property type="entry name" value="Sc_DH/Rdtase_CS"/>
</dbReference>
<protein>
    <recommendedName>
        <fullName evidence="5">Short-chain dehydrogenase/reductase SDR</fullName>
    </recommendedName>
</protein>
<proteinExistence type="inferred from homology"/>
<evidence type="ECO:0000256" key="2">
    <source>
        <dbReference type="ARBA" id="ARBA00022857"/>
    </source>
</evidence>
<dbReference type="PROSITE" id="PS00061">
    <property type="entry name" value="ADH_SHORT"/>
    <property type="match status" value="1"/>
</dbReference>
<gene>
    <name evidence="4" type="ORF">S03H2_40430</name>
</gene>
<sequence>LPIIGDVRNREDRERVVNLTMKAFGQIDVLINNAGLGKANLFIDQPDEEIDELIETNILALIKLTHRVLPIMKEQGKGHIINLSSTLALLPSYPFAVYCATKAAVKTFSDCIREEVKEYGIQIRRN</sequence>
<dbReference type="PRINTS" id="PR00080">
    <property type="entry name" value="SDRFAMILY"/>
</dbReference>
<dbReference type="Pfam" id="PF00106">
    <property type="entry name" value="adh_short"/>
    <property type="match status" value="1"/>
</dbReference>